<proteinExistence type="inferred from homology"/>
<evidence type="ECO:0000313" key="3">
    <source>
        <dbReference type="EMBL" id="KAJ4461207.1"/>
    </source>
</evidence>
<sequence length="267" mass="29897">MDAFRKQLDMLMGSDRDGAPVTDGPAHFTDPEVCKPYLCGICPYSLFANTKLGGECEKVHDPHLKMEYEAARESGRDFGYETDLLRILERYVTDCDHKIAQCQRRLEEDNAQTIDKSIDQTAEITTKIEETMVKAEKLGEEGKVQESMALMTEVENLRKQKEAIQANAVLAAAPSLAAGGRGVPRGNNQQKLRVCDVCAAYLSITDTDRRLADHFAGRTHLGYRQIRDKYNELKTRWHGIAHLTPGASARPVQSPVSHLPLCPRRSR</sequence>
<evidence type="ECO:0000256" key="1">
    <source>
        <dbReference type="ARBA" id="ARBA00005655"/>
    </source>
</evidence>
<protein>
    <submittedName>
        <fullName evidence="3">RNA-binding protein Luc7 2</fullName>
    </submittedName>
</protein>
<accession>A0ABQ8UTZ1</accession>
<keyword evidence="4" id="KW-1185">Reference proteome</keyword>
<dbReference type="Pfam" id="PF03194">
    <property type="entry name" value="LUC7"/>
    <property type="match status" value="1"/>
</dbReference>
<gene>
    <name evidence="3" type="ORF">PAPYR_2228</name>
</gene>
<evidence type="ECO:0000256" key="2">
    <source>
        <dbReference type="SAM" id="MobiDB-lite"/>
    </source>
</evidence>
<evidence type="ECO:0000313" key="4">
    <source>
        <dbReference type="Proteomes" id="UP001141327"/>
    </source>
</evidence>
<comment type="similarity">
    <text evidence="1">Belongs to the Luc7 family.</text>
</comment>
<dbReference type="EMBL" id="JAPMOS010000008">
    <property type="protein sequence ID" value="KAJ4461207.1"/>
    <property type="molecule type" value="Genomic_DNA"/>
</dbReference>
<dbReference type="Proteomes" id="UP001141327">
    <property type="component" value="Unassembled WGS sequence"/>
</dbReference>
<dbReference type="PANTHER" id="PTHR12375">
    <property type="entry name" value="RNA-BINDING PROTEIN LUC7-RELATED"/>
    <property type="match status" value="1"/>
</dbReference>
<comment type="caution">
    <text evidence="3">The sequence shown here is derived from an EMBL/GenBank/DDBJ whole genome shotgun (WGS) entry which is preliminary data.</text>
</comment>
<name>A0ABQ8UTZ1_9EUKA</name>
<dbReference type="InterPro" id="IPR004882">
    <property type="entry name" value="Luc7-rel"/>
</dbReference>
<feature type="region of interest" description="Disordered" evidence="2">
    <location>
        <begin position="246"/>
        <end position="267"/>
    </location>
</feature>
<organism evidence="3 4">
    <name type="scientific">Paratrimastix pyriformis</name>
    <dbReference type="NCBI Taxonomy" id="342808"/>
    <lineage>
        <taxon>Eukaryota</taxon>
        <taxon>Metamonada</taxon>
        <taxon>Preaxostyla</taxon>
        <taxon>Paratrimastigidae</taxon>
        <taxon>Paratrimastix</taxon>
    </lineage>
</organism>
<reference evidence="3" key="1">
    <citation type="journal article" date="2022" name="bioRxiv">
        <title>Genomics of Preaxostyla Flagellates Illuminates Evolutionary Transitions and the Path Towards Mitochondrial Loss.</title>
        <authorList>
            <person name="Novak L.V.F."/>
            <person name="Treitli S.C."/>
            <person name="Pyrih J."/>
            <person name="Halakuc P."/>
            <person name="Pipaliya S.V."/>
            <person name="Vacek V."/>
            <person name="Brzon O."/>
            <person name="Soukal P."/>
            <person name="Eme L."/>
            <person name="Dacks J.B."/>
            <person name="Karnkowska A."/>
            <person name="Elias M."/>
            <person name="Hampl V."/>
        </authorList>
    </citation>
    <scope>NUCLEOTIDE SEQUENCE</scope>
    <source>
        <strain evidence="3">RCP-MX</strain>
    </source>
</reference>